<comment type="caution">
    <text evidence="1">The sequence shown here is derived from an EMBL/GenBank/DDBJ whole genome shotgun (WGS) entry which is preliminary data.</text>
</comment>
<evidence type="ECO:0000313" key="1">
    <source>
        <dbReference type="EMBL" id="OLP42442.1"/>
    </source>
</evidence>
<dbReference type="CDD" id="cd14738">
    <property type="entry name" value="PAAR_2"/>
    <property type="match status" value="1"/>
</dbReference>
<gene>
    <name evidence="1" type="ORF">BJF95_13475</name>
</gene>
<sequence>MGSPVSLKGHMHVCPKVDPGPRPHIGGPVISTQQSFVTVDGIPIATVGDTCICTGVPTNDGIASGSTIANINGKSIARQGDPCDHGGKLTQGVPWLTFE</sequence>
<dbReference type="OrthoDB" id="197187at2"/>
<dbReference type="InterPro" id="IPR008727">
    <property type="entry name" value="PAAR_motif"/>
</dbReference>
<dbReference type="STRING" id="1867956.BJF95_13475"/>
<dbReference type="Gene3D" id="2.60.200.60">
    <property type="match status" value="2"/>
</dbReference>
<proteinExistence type="predicted"/>
<keyword evidence="2" id="KW-1185">Reference proteome</keyword>
<protein>
    <recommendedName>
        <fullName evidence="3">Type VI secretion protein</fullName>
    </recommendedName>
</protein>
<dbReference type="AlphaFoldDB" id="A0A1Q8ZKN5"/>
<accession>A0A1Q8ZKN5</accession>
<evidence type="ECO:0008006" key="3">
    <source>
        <dbReference type="Google" id="ProtNLM"/>
    </source>
</evidence>
<reference evidence="1 2" key="1">
    <citation type="submission" date="2016-09" db="EMBL/GenBank/DDBJ databases">
        <title>Rhizobium oryziradicis sp. nov., isolated from the root of rice.</title>
        <authorList>
            <person name="Zhao J."/>
            <person name="Zhang X."/>
        </authorList>
    </citation>
    <scope>NUCLEOTIDE SEQUENCE [LARGE SCALE GENOMIC DNA]</scope>
    <source>
        <strain evidence="1 2">N19</strain>
    </source>
</reference>
<dbReference type="RefSeq" id="WP_075641914.1">
    <property type="nucleotide sequence ID" value="NZ_MKIM01000033.1"/>
</dbReference>
<dbReference type="Proteomes" id="UP000186894">
    <property type="component" value="Unassembled WGS sequence"/>
</dbReference>
<dbReference type="EMBL" id="MKIM01000033">
    <property type="protein sequence ID" value="OLP42442.1"/>
    <property type="molecule type" value="Genomic_DNA"/>
</dbReference>
<evidence type="ECO:0000313" key="2">
    <source>
        <dbReference type="Proteomes" id="UP000186894"/>
    </source>
</evidence>
<name>A0A1Q8ZKN5_9HYPH</name>
<dbReference type="Pfam" id="PF05488">
    <property type="entry name" value="PAAR_motif"/>
    <property type="match status" value="1"/>
</dbReference>
<organism evidence="1 2">
    <name type="scientific">Rhizobium oryziradicis</name>
    <dbReference type="NCBI Taxonomy" id="1867956"/>
    <lineage>
        <taxon>Bacteria</taxon>
        <taxon>Pseudomonadati</taxon>
        <taxon>Pseudomonadota</taxon>
        <taxon>Alphaproteobacteria</taxon>
        <taxon>Hyphomicrobiales</taxon>
        <taxon>Rhizobiaceae</taxon>
        <taxon>Rhizobium/Agrobacterium group</taxon>
        <taxon>Rhizobium</taxon>
    </lineage>
</organism>